<reference evidence="4 5" key="1">
    <citation type="submission" date="2023-12" db="EMBL/GenBank/DDBJ databases">
        <title>Genome sequencing and assembly of bacterial species from a model synthetic community.</title>
        <authorList>
            <person name="Hogle S.L."/>
        </authorList>
    </citation>
    <scope>NUCLEOTIDE SEQUENCE [LARGE SCALE GENOMIC DNA]</scope>
    <source>
        <strain evidence="4 5">HAMBI_3031</strain>
    </source>
</reference>
<dbReference type="InterPro" id="IPR057666">
    <property type="entry name" value="DrpA_SLOG"/>
</dbReference>
<dbReference type="Gene3D" id="3.40.50.450">
    <property type="match status" value="1"/>
</dbReference>
<dbReference type="InterPro" id="IPR036388">
    <property type="entry name" value="WH-like_DNA-bd_sf"/>
</dbReference>
<dbReference type="SUPFAM" id="SSF47781">
    <property type="entry name" value="RuvA domain 2-like"/>
    <property type="match status" value="1"/>
</dbReference>
<feature type="domain" description="DprA winged helix" evidence="3">
    <location>
        <begin position="307"/>
        <end position="360"/>
    </location>
</feature>
<dbReference type="SUPFAM" id="SSF102405">
    <property type="entry name" value="MCP/YpsA-like"/>
    <property type="match status" value="1"/>
</dbReference>
<evidence type="ECO:0000259" key="2">
    <source>
        <dbReference type="Pfam" id="PF02481"/>
    </source>
</evidence>
<dbReference type="Pfam" id="PF17782">
    <property type="entry name" value="WHD_DprA"/>
    <property type="match status" value="1"/>
</dbReference>
<dbReference type="RefSeq" id="WP_114790135.1">
    <property type="nucleotide sequence ID" value="NZ_CP139960.1"/>
</dbReference>
<accession>A0ABZ0VZQ0</accession>
<dbReference type="InterPro" id="IPR003488">
    <property type="entry name" value="DprA"/>
</dbReference>
<feature type="domain" description="Smf/DprA SLOG" evidence="2">
    <location>
        <begin position="80"/>
        <end position="288"/>
    </location>
</feature>
<dbReference type="Proteomes" id="UP001325680">
    <property type="component" value="Chromosome"/>
</dbReference>
<proteinExistence type="inferred from homology"/>
<dbReference type="InterPro" id="IPR010994">
    <property type="entry name" value="RuvA_2-like"/>
</dbReference>
<evidence type="ECO:0000256" key="1">
    <source>
        <dbReference type="ARBA" id="ARBA00006525"/>
    </source>
</evidence>
<dbReference type="Gene3D" id="1.10.10.10">
    <property type="entry name" value="Winged helix-like DNA-binding domain superfamily/Winged helix DNA-binding domain"/>
    <property type="match status" value="1"/>
</dbReference>
<evidence type="ECO:0000313" key="5">
    <source>
        <dbReference type="Proteomes" id="UP001325680"/>
    </source>
</evidence>
<organism evidence="4 5">
    <name type="scientific">Niabella yanshanensis</name>
    <dbReference type="NCBI Taxonomy" id="577386"/>
    <lineage>
        <taxon>Bacteria</taxon>
        <taxon>Pseudomonadati</taxon>
        <taxon>Bacteroidota</taxon>
        <taxon>Chitinophagia</taxon>
        <taxon>Chitinophagales</taxon>
        <taxon>Chitinophagaceae</taxon>
        <taxon>Niabella</taxon>
    </lineage>
</organism>
<evidence type="ECO:0000259" key="3">
    <source>
        <dbReference type="Pfam" id="PF17782"/>
    </source>
</evidence>
<evidence type="ECO:0000313" key="4">
    <source>
        <dbReference type="EMBL" id="WQD36503.1"/>
    </source>
</evidence>
<dbReference type="NCBIfam" id="TIGR00732">
    <property type="entry name" value="dprA"/>
    <property type="match status" value="1"/>
</dbReference>
<gene>
    <name evidence="4" type="primary">dprA</name>
    <name evidence="4" type="ORF">U0035_12585</name>
</gene>
<dbReference type="InterPro" id="IPR041614">
    <property type="entry name" value="DprA_WH"/>
</dbReference>
<comment type="similarity">
    <text evidence="1">Belongs to the DprA/Smf family.</text>
</comment>
<sequence>MNNALLYQIALTLVPNIGCVQSRALLEHFEAEEIFRAPKRLLEKIDGLGEIRVRSIKSFNNFTDAEAELAFVEKYKIQPLFIEDEAYPKRLLNCYDAPILLYYRGNANLNQSKIISIVGSRTHTDYGKSITETLVTSLSNENVLVVSGLAYGIDSIAHKACLKNDMATVGVLAHGLNKIYPNSHKEMAKEMIQKGGLLTEFRHTSLPDRHNFPSRNRIVAGMADATIVIETDIKGGSMITAELANGYNKDVFAIPGKLTDKKSSGSNHLIKNNKAILLTDASQLLETMGWVSTRKPNPPAAKELFISLTPEEKVIVGLLNEKGMVSIDDINLLCGLNSSMVAVSILNLEMKNVIQSMPGKMYRLY</sequence>
<protein>
    <submittedName>
        <fullName evidence="4">DNA-processing protein DprA</fullName>
    </submittedName>
</protein>
<name>A0ABZ0VZQ0_9BACT</name>
<dbReference type="PANTHER" id="PTHR43022">
    <property type="entry name" value="PROTEIN SMF"/>
    <property type="match status" value="1"/>
</dbReference>
<dbReference type="Pfam" id="PF02481">
    <property type="entry name" value="DNA_processg_A"/>
    <property type="match status" value="1"/>
</dbReference>
<dbReference type="EMBL" id="CP139960">
    <property type="protein sequence ID" value="WQD36503.1"/>
    <property type="molecule type" value="Genomic_DNA"/>
</dbReference>
<dbReference type="PANTHER" id="PTHR43022:SF1">
    <property type="entry name" value="PROTEIN SMF"/>
    <property type="match status" value="1"/>
</dbReference>
<keyword evidence="5" id="KW-1185">Reference proteome</keyword>